<sequence>MEKKHRIRRSTEFKKAYSRGKNYWNRNFTLYVKKNDLNYTRFGIVVTKKLGKAVVRNKIKRRVREINKELLSYIHEGYDIVLIPKKNTVDLSFEELKKSVEHIYNLAGILKR</sequence>
<evidence type="ECO:0000256" key="5">
    <source>
        <dbReference type="ARBA" id="ARBA00022801"/>
    </source>
</evidence>
<evidence type="ECO:0000256" key="6">
    <source>
        <dbReference type="ARBA" id="ARBA00022884"/>
    </source>
</evidence>
<dbReference type="InterPro" id="IPR020539">
    <property type="entry name" value="RNase_P_CS"/>
</dbReference>
<dbReference type="Proteomes" id="UP000298381">
    <property type="component" value="Unassembled WGS sequence"/>
</dbReference>
<comment type="catalytic activity">
    <reaction evidence="7">
        <text>Endonucleolytic cleavage of RNA, removing 5'-extranucleotides from tRNA precursor.</text>
        <dbReference type="EC" id="3.1.26.5"/>
    </reaction>
</comment>
<evidence type="ECO:0000256" key="3">
    <source>
        <dbReference type="ARBA" id="ARBA00022722"/>
    </source>
</evidence>
<evidence type="ECO:0000256" key="2">
    <source>
        <dbReference type="ARBA" id="ARBA00022694"/>
    </source>
</evidence>
<keyword evidence="5 7" id="KW-0378">Hydrolase</keyword>
<dbReference type="GO" id="GO:0004526">
    <property type="term" value="F:ribonuclease P activity"/>
    <property type="evidence" value="ECO:0007669"/>
    <property type="project" value="UniProtKB-UniRule"/>
</dbReference>
<dbReference type="PANTHER" id="PTHR33992">
    <property type="entry name" value="RIBONUCLEASE P PROTEIN COMPONENT"/>
    <property type="match status" value="1"/>
</dbReference>
<evidence type="ECO:0000256" key="7">
    <source>
        <dbReference type="HAMAP-Rule" id="MF_00227"/>
    </source>
</evidence>
<keyword evidence="6 7" id="KW-0694">RNA-binding</keyword>
<dbReference type="EMBL" id="SRIB01000002">
    <property type="protein sequence ID" value="TFZ41305.1"/>
    <property type="molecule type" value="Genomic_DNA"/>
</dbReference>
<dbReference type="NCBIfam" id="TIGR00188">
    <property type="entry name" value="rnpA"/>
    <property type="match status" value="1"/>
</dbReference>
<keyword evidence="10" id="KW-1185">Reference proteome</keyword>
<reference evidence="9 10" key="1">
    <citation type="submission" date="2019-03" db="EMBL/GenBank/DDBJ databases">
        <title>Draft genome sequence data and analysis of a Fermenting Bacterium, Soehngenia longevitae strain 1933PT, isolated from petroleum reservoir in Azerbaijan.</title>
        <authorList>
            <person name="Grouzdev D.S."/>
            <person name="Bidzhieva S.K."/>
            <person name="Sokolova D.S."/>
            <person name="Tourova T.P."/>
            <person name="Poltaraus A.B."/>
            <person name="Nazina T.N."/>
        </authorList>
    </citation>
    <scope>NUCLEOTIDE SEQUENCE [LARGE SCALE GENOMIC DNA]</scope>
    <source>
        <strain evidence="9 10">1933P</strain>
    </source>
</reference>
<proteinExistence type="inferred from homology"/>
<evidence type="ECO:0000313" key="9">
    <source>
        <dbReference type="EMBL" id="TFZ41305.1"/>
    </source>
</evidence>
<evidence type="ECO:0000256" key="8">
    <source>
        <dbReference type="NCBIfam" id="TIGR00188"/>
    </source>
</evidence>
<dbReference type="AlphaFoldDB" id="A0A4Z0D8X3"/>
<gene>
    <name evidence="7 9" type="primary">rnpA</name>
    <name evidence="9" type="ORF">E4100_01640</name>
</gene>
<dbReference type="SUPFAM" id="SSF54211">
    <property type="entry name" value="Ribosomal protein S5 domain 2-like"/>
    <property type="match status" value="1"/>
</dbReference>
<dbReference type="Gene3D" id="3.30.230.10">
    <property type="match status" value="1"/>
</dbReference>
<dbReference type="OrthoDB" id="9810867at2"/>
<dbReference type="HAMAP" id="MF_00227">
    <property type="entry name" value="RNase_P"/>
    <property type="match status" value="1"/>
</dbReference>
<comment type="subunit">
    <text evidence="7">Consists of a catalytic RNA component (M1 or rnpB) and a protein subunit.</text>
</comment>
<dbReference type="PANTHER" id="PTHR33992:SF1">
    <property type="entry name" value="RIBONUCLEASE P PROTEIN COMPONENT"/>
    <property type="match status" value="1"/>
</dbReference>
<dbReference type="RefSeq" id="WP_135270210.1">
    <property type="nucleotide sequence ID" value="NZ_SRIB01000002.1"/>
</dbReference>
<keyword evidence="4 7" id="KW-0255">Endonuclease</keyword>
<comment type="function">
    <text evidence="1 7">RNaseP catalyzes the removal of the 5'-leader sequence from pre-tRNA to produce the mature 5'-terminus. It can also cleave other RNA substrates such as 4.5S RNA. The protein component plays an auxiliary but essential role in vivo by binding to the 5'-leader sequence and broadening the substrate specificity of the ribozyme.</text>
</comment>
<comment type="caution">
    <text evidence="9">The sequence shown here is derived from an EMBL/GenBank/DDBJ whole genome shotgun (WGS) entry which is preliminary data.</text>
</comment>
<evidence type="ECO:0000256" key="1">
    <source>
        <dbReference type="ARBA" id="ARBA00002663"/>
    </source>
</evidence>
<evidence type="ECO:0000256" key="4">
    <source>
        <dbReference type="ARBA" id="ARBA00022759"/>
    </source>
</evidence>
<name>A0A4Z0D8X3_9FIRM</name>
<dbReference type="GO" id="GO:0030677">
    <property type="term" value="C:ribonuclease P complex"/>
    <property type="evidence" value="ECO:0007669"/>
    <property type="project" value="TreeGrafter"/>
</dbReference>
<dbReference type="GO" id="GO:0042781">
    <property type="term" value="F:3'-tRNA processing endoribonuclease activity"/>
    <property type="evidence" value="ECO:0007669"/>
    <property type="project" value="TreeGrafter"/>
</dbReference>
<keyword evidence="2 7" id="KW-0819">tRNA processing</keyword>
<dbReference type="PROSITE" id="PS00648">
    <property type="entry name" value="RIBONUCLEASE_P"/>
    <property type="match status" value="1"/>
</dbReference>
<dbReference type="EC" id="3.1.26.5" evidence="7 8"/>
<dbReference type="InterPro" id="IPR014721">
    <property type="entry name" value="Ribsml_uS5_D2-typ_fold_subgr"/>
</dbReference>
<comment type="similarity">
    <text evidence="7">Belongs to the RnpA family.</text>
</comment>
<dbReference type="GO" id="GO:0000049">
    <property type="term" value="F:tRNA binding"/>
    <property type="evidence" value="ECO:0007669"/>
    <property type="project" value="UniProtKB-UniRule"/>
</dbReference>
<dbReference type="InterPro" id="IPR020568">
    <property type="entry name" value="Ribosomal_Su5_D2-typ_SF"/>
</dbReference>
<dbReference type="GO" id="GO:0001682">
    <property type="term" value="P:tRNA 5'-leader removal"/>
    <property type="evidence" value="ECO:0007669"/>
    <property type="project" value="UniProtKB-UniRule"/>
</dbReference>
<keyword evidence="3 7" id="KW-0540">Nuclease</keyword>
<protein>
    <recommendedName>
        <fullName evidence="7 8">Ribonuclease P protein component</fullName>
        <shortName evidence="7">RNase P protein</shortName>
        <shortName evidence="7">RNaseP protein</shortName>
        <ecNumber evidence="7 8">3.1.26.5</ecNumber>
    </recommendedName>
    <alternativeName>
        <fullName evidence="7">Protein C5</fullName>
    </alternativeName>
</protein>
<accession>A0A4Z0D8X3</accession>
<dbReference type="InterPro" id="IPR000100">
    <property type="entry name" value="RNase_P"/>
</dbReference>
<organism evidence="9 10">
    <name type="scientific">Soehngenia longivitae</name>
    <dbReference type="NCBI Taxonomy" id="2562294"/>
    <lineage>
        <taxon>Bacteria</taxon>
        <taxon>Bacillati</taxon>
        <taxon>Bacillota</taxon>
        <taxon>Tissierellia</taxon>
        <taxon>Tissierellales</taxon>
        <taxon>Tissierellaceae</taxon>
        <taxon>Soehngenia</taxon>
    </lineage>
</organism>
<evidence type="ECO:0000313" key="10">
    <source>
        <dbReference type="Proteomes" id="UP000298381"/>
    </source>
</evidence>
<dbReference type="Pfam" id="PF00825">
    <property type="entry name" value="Ribonuclease_P"/>
    <property type="match status" value="1"/>
</dbReference>